<dbReference type="Pfam" id="PF03968">
    <property type="entry name" value="LptD_N"/>
    <property type="match status" value="2"/>
</dbReference>
<feature type="signal peptide" evidence="3">
    <location>
        <begin position="1"/>
        <end position="33"/>
    </location>
</feature>
<keyword evidence="1 3" id="KW-0732">Signal</keyword>
<dbReference type="GO" id="GO:0009279">
    <property type="term" value="C:cell outer membrane"/>
    <property type="evidence" value="ECO:0007669"/>
    <property type="project" value="TreeGrafter"/>
</dbReference>
<dbReference type="GO" id="GO:0017089">
    <property type="term" value="F:glycolipid transfer activity"/>
    <property type="evidence" value="ECO:0007669"/>
    <property type="project" value="TreeGrafter"/>
</dbReference>
<gene>
    <name evidence="5" type="ORF">U14_04003</name>
</gene>
<feature type="chain" id="PRO_5006631576" evidence="3">
    <location>
        <begin position="34"/>
        <end position="477"/>
    </location>
</feature>
<evidence type="ECO:0000256" key="2">
    <source>
        <dbReference type="SAM" id="MobiDB-lite"/>
    </source>
</evidence>
<dbReference type="PROSITE" id="PS51257">
    <property type="entry name" value="PROKAR_LIPOPROTEIN"/>
    <property type="match status" value="1"/>
</dbReference>
<sequence length="477" mass="52412">MRAIRRLMRLRWFQGMLWGLFCACIACSNMTNGQEPAIDAQATPTPAKTPSKVVDISAENFNFNKAQKIITYSGNVKVVQQETTLFSDRLEAHLDESGRQIAKTVASGNVRIASSSGMATGEQGIFYNTEQKIELIGNAKVWQDNNTVTAQRIVAFLQEKVVEAYADEAKTDSRVVMTIYSTGEFSNPFEMMSGATETPQPEPLAAQPTAEATVEKKEDAPKGDEKATPAVITSKTLRLNDNEHRAIFTGDVVAKKPPTELRADEMIVYIMKTPDNRNDIEKIDVSGHVKVTHETTVITGETGEFLNKAQKATVRGTPEKKAHVDDSAQNLTMDALIITANLATGEIGATGAATQVEPENETEEPGKERIHMQFGVDDAQTMLDQPATQPTTYSITEESVAKFRQEKIPDATIEKLSPLKNQMFSHEADFLKAVEDAIGKELTAKYKKALLKHSAKVEKTTEKGENPSVTIYPKKGK</sequence>
<feature type="region of interest" description="Disordered" evidence="2">
    <location>
        <begin position="455"/>
        <end position="477"/>
    </location>
</feature>
<keyword evidence="6" id="KW-1185">Reference proteome</keyword>
<reference evidence="5 6" key="1">
    <citation type="journal article" date="2015" name="PeerJ">
        <title>First genomic representation of candidate bacterial phylum KSB3 points to enhanced environmental sensing as a trigger of wastewater bulking.</title>
        <authorList>
            <person name="Sekiguchi Y."/>
            <person name="Ohashi A."/>
            <person name="Parks D.H."/>
            <person name="Yamauchi T."/>
            <person name="Tyson G.W."/>
            <person name="Hugenholtz P."/>
        </authorList>
    </citation>
    <scope>NUCLEOTIDE SEQUENCE [LARGE SCALE GENOMIC DNA]</scope>
</reference>
<evidence type="ECO:0000256" key="1">
    <source>
        <dbReference type="ARBA" id="ARBA00022729"/>
    </source>
</evidence>
<dbReference type="GO" id="GO:0030288">
    <property type="term" value="C:outer membrane-bounded periplasmic space"/>
    <property type="evidence" value="ECO:0007669"/>
    <property type="project" value="TreeGrafter"/>
</dbReference>
<evidence type="ECO:0000313" key="6">
    <source>
        <dbReference type="Proteomes" id="UP000030700"/>
    </source>
</evidence>
<dbReference type="Proteomes" id="UP000030700">
    <property type="component" value="Unassembled WGS sequence"/>
</dbReference>
<accession>A0A0S6W311</accession>
<dbReference type="PANTHER" id="PTHR36504">
    <property type="entry name" value="LIPOPOLYSACCHARIDE EXPORT SYSTEM PROTEIN LPTA"/>
    <property type="match status" value="1"/>
</dbReference>
<dbReference type="HOGENOM" id="CLU_571943_0_0_0"/>
<feature type="compositionally biased region" description="Basic and acidic residues" evidence="2">
    <location>
        <begin position="213"/>
        <end position="227"/>
    </location>
</feature>
<evidence type="ECO:0000313" key="5">
    <source>
        <dbReference type="EMBL" id="GAK52747.1"/>
    </source>
</evidence>
<evidence type="ECO:0000256" key="3">
    <source>
        <dbReference type="SAM" id="SignalP"/>
    </source>
</evidence>
<dbReference type="AlphaFoldDB" id="A0A0S6W311"/>
<dbReference type="InterPro" id="IPR052037">
    <property type="entry name" value="LPS_export_LptA"/>
</dbReference>
<feature type="region of interest" description="Disordered" evidence="2">
    <location>
        <begin position="193"/>
        <end position="227"/>
    </location>
</feature>
<proteinExistence type="predicted"/>
<organism evidence="5 6">
    <name type="scientific">Candidatus Moduliflexus flocculans</name>
    <dbReference type="NCBI Taxonomy" id="1499966"/>
    <lineage>
        <taxon>Bacteria</taxon>
        <taxon>Candidatus Moduliflexota</taxon>
        <taxon>Candidatus Moduliflexia</taxon>
        <taxon>Candidatus Moduliflexales</taxon>
        <taxon>Candidatus Moduliflexaceae</taxon>
    </lineage>
</organism>
<feature type="domain" description="Organic solvent tolerance-like N-terminal" evidence="4">
    <location>
        <begin position="56"/>
        <end position="160"/>
    </location>
</feature>
<dbReference type="Gene3D" id="2.60.450.10">
    <property type="entry name" value="Lipopolysaccharide (LPS) transport protein A like domain"/>
    <property type="match status" value="2"/>
</dbReference>
<dbReference type="EMBL" id="DF820459">
    <property type="protein sequence ID" value="GAK52747.1"/>
    <property type="molecule type" value="Genomic_DNA"/>
</dbReference>
<name>A0A0S6W311_9BACT</name>
<evidence type="ECO:0000259" key="4">
    <source>
        <dbReference type="Pfam" id="PF03968"/>
    </source>
</evidence>
<feature type="compositionally biased region" description="Basic and acidic residues" evidence="2">
    <location>
        <begin position="455"/>
        <end position="465"/>
    </location>
</feature>
<dbReference type="PANTHER" id="PTHR36504:SF1">
    <property type="entry name" value="LIPOPOLYSACCHARIDE EXPORT SYSTEM PROTEIN LPTA"/>
    <property type="match status" value="1"/>
</dbReference>
<dbReference type="STRING" id="1499966.U14_04003"/>
<feature type="domain" description="Organic solvent tolerance-like N-terminal" evidence="4">
    <location>
        <begin position="232"/>
        <end position="313"/>
    </location>
</feature>
<dbReference type="InterPro" id="IPR005653">
    <property type="entry name" value="OstA-like_N"/>
</dbReference>
<dbReference type="GO" id="GO:0015920">
    <property type="term" value="P:lipopolysaccharide transport"/>
    <property type="evidence" value="ECO:0007669"/>
    <property type="project" value="TreeGrafter"/>
</dbReference>
<protein>
    <submittedName>
        <fullName evidence="5">Cell envelope biogenesis ABC transporter, periplasmic protein</fullName>
    </submittedName>
</protein>